<evidence type="ECO:0000259" key="4">
    <source>
        <dbReference type="PROSITE" id="PS50956"/>
    </source>
</evidence>
<dbReference type="PANTHER" id="PTHR30154">
    <property type="entry name" value="LEUCINE-RESPONSIVE REGULATORY PROTEIN"/>
    <property type="match status" value="1"/>
</dbReference>
<dbReference type="InterPro" id="IPR036388">
    <property type="entry name" value="WH-like_DNA-bd_sf"/>
</dbReference>
<evidence type="ECO:0000256" key="1">
    <source>
        <dbReference type="ARBA" id="ARBA00023015"/>
    </source>
</evidence>
<dbReference type="Proteomes" id="UP000768471">
    <property type="component" value="Unassembled WGS sequence"/>
</dbReference>
<dbReference type="CDD" id="cd00090">
    <property type="entry name" value="HTH_ARSR"/>
    <property type="match status" value="1"/>
</dbReference>
<evidence type="ECO:0000256" key="3">
    <source>
        <dbReference type="ARBA" id="ARBA00023163"/>
    </source>
</evidence>
<protein>
    <submittedName>
        <fullName evidence="5">Lrp/AsnC family transcriptional regulator</fullName>
    </submittedName>
</protein>
<comment type="caution">
    <text evidence="5">The sequence shown here is derived from an EMBL/GenBank/DDBJ whole genome shotgun (WGS) entry which is preliminary data.</text>
</comment>
<proteinExistence type="predicted"/>
<dbReference type="Pfam" id="PF01037">
    <property type="entry name" value="AsnC_trans_reg"/>
    <property type="match status" value="1"/>
</dbReference>
<dbReference type="SUPFAM" id="SSF46785">
    <property type="entry name" value="Winged helix' DNA-binding domain"/>
    <property type="match status" value="1"/>
</dbReference>
<dbReference type="PRINTS" id="PR00033">
    <property type="entry name" value="HTHASNC"/>
</dbReference>
<dbReference type="InterPro" id="IPR011008">
    <property type="entry name" value="Dimeric_a/b-barrel"/>
</dbReference>
<reference evidence="5 6" key="1">
    <citation type="submission" date="2020-09" db="EMBL/GenBank/DDBJ databases">
        <title>Eikenella S3660 sp. nov., isolated from a throat swab.</title>
        <authorList>
            <person name="Buhl M."/>
        </authorList>
    </citation>
    <scope>NUCLEOTIDE SEQUENCE [LARGE SCALE GENOMIC DNA]</scope>
    <source>
        <strain evidence="5 6">S3360</strain>
    </source>
</reference>
<organism evidence="5 6">
    <name type="scientific">Eikenella glucosivorans</name>
    <dbReference type="NCBI Taxonomy" id="2766967"/>
    <lineage>
        <taxon>Bacteria</taxon>
        <taxon>Pseudomonadati</taxon>
        <taxon>Pseudomonadota</taxon>
        <taxon>Betaproteobacteria</taxon>
        <taxon>Neisseriales</taxon>
        <taxon>Neisseriaceae</taxon>
        <taxon>Eikenella</taxon>
    </lineage>
</organism>
<dbReference type="InterPro" id="IPR011991">
    <property type="entry name" value="ArsR-like_HTH"/>
</dbReference>
<dbReference type="SMART" id="SM00344">
    <property type="entry name" value="HTH_ASNC"/>
    <property type="match status" value="1"/>
</dbReference>
<dbReference type="SUPFAM" id="SSF54909">
    <property type="entry name" value="Dimeric alpha+beta barrel"/>
    <property type="match status" value="1"/>
</dbReference>
<dbReference type="Gene3D" id="1.10.10.10">
    <property type="entry name" value="Winged helix-like DNA-binding domain superfamily/Winged helix DNA-binding domain"/>
    <property type="match status" value="1"/>
</dbReference>
<evidence type="ECO:0000313" key="5">
    <source>
        <dbReference type="EMBL" id="MBH5328972.1"/>
    </source>
</evidence>
<dbReference type="PROSITE" id="PS50956">
    <property type="entry name" value="HTH_ASNC_2"/>
    <property type="match status" value="1"/>
</dbReference>
<dbReference type="EMBL" id="JACSGR010000003">
    <property type="protein sequence ID" value="MBH5328972.1"/>
    <property type="molecule type" value="Genomic_DNA"/>
</dbReference>
<keyword evidence="3" id="KW-0804">Transcription</keyword>
<dbReference type="RefSeq" id="WP_197902882.1">
    <property type="nucleotide sequence ID" value="NZ_JACSGR010000003.1"/>
</dbReference>
<evidence type="ECO:0000256" key="2">
    <source>
        <dbReference type="ARBA" id="ARBA00023125"/>
    </source>
</evidence>
<gene>
    <name evidence="5" type="ORF">H9Q10_04730</name>
</gene>
<keyword evidence="1" id="KW-0805">Transcription regulation</keyword>
<dbReference type="Pfam" id="PF13412">
    <property type="entry name" value="HTH_24"/>
    <property type="match status" value="1"/>
</dbReference>
<dbReference type="InterPro" id="IPR036390">
    <property type="entry name" value="WH_DNA-bd_sf"/>
</dbReference>
<sequence length="150" mass="16790">MDRIDKKILACLQENGRISLTDLAEKAGISLSPCQRRVRLLEQDGVIRGYQACLAPQKLGLGFAAIVFVSLKSGDNRNIVLFEQAIADMPEITQAQRLFGDPDYMLHIVSEDLAAFQLFYDQYLTHLPNVARLSSTLVMKNVVERGLPIR</sequence>
<dbReference type="InterPro" id="IPR019887">
    <property type="entry name" value="Tscrpt_reg_AsnC/Lrp_C"/>
</dbReference>
<dbReference type="Gene3D" id="3.30.70.920">
    <property type="match status" value="1"/>
</dbReference>
<keyword evidence="2" id="KW-0238">DNA-binding</keyword>
<dbReference type="InterPro" id="IPR019888">
    <property type="entry name" value="Tscrpt_reg_AsnC-like"/>
</dbReference>
<name>A0ABS0N9I8_9NEIS</name>
<dbReference type="PANTHER" id="PTHR30154:SF34">
    <property type="entry name" value="TRANSCRIPTIONAL REGULATOR AZLB"/>
    <property type="match status" value="1"/>
</dbReference>
<accession>A0ABS0N9I8</accession>
<feature type="domain" description="HTH asnC-type" evidence="4">
    <location>
        <begin position="1"/>
        <end position="62"/>
    </location>
</feature>
<evidence type="ECO:0000313" key="6">
    <source>
        <dbReference type="Proteomes" id="UP000768471"/>
    </source>
</evidence>
<dbReference type="InterPro" id="IPR000485">
    <property type="entry name" value="AsnC-type_HTH_dom"/>
</dbReference>
<keyword evidence="6" id="KW-1185">Reference proteome</keyword>